<dbReference type="SUPFAM" id="SSF53335">
    <property type="entry name" value="S-adenosyl-L-methionine-dependent methyltransferases"/>
    <property type="match status" value="1"/>
</dbReference>
<feature type="compositionally biased region" description="Basic and acidic residues" evidence="1">
    <location>
        <begin position="203"/>
        <end position="216"/>
    </location>
</feature>
<dbReference type="RefSeq" id="XP_025375121.1">
    <property type="nucleotide sequence ID" value="XM_025525303.1"/>
</dbReference>
<dbReference type="PANTHER" id="PTHR37211">
    <property type="entry name" value="EXPRESSED PROTEIN"/>
    <property type="match status" value="1"/>
</dbReference>
<dbReference type="Gene3D" id="3.40.50.150">
    <property type="entry name" value="Vaccinia Virus protein VP39"/>
    <property type="match status" value="1"/>
</dbReference>
<feature type="compositionally biased region" description="Acidic residues" evidence="1">
    <location>
        <begin position="466"/>
        <end position="476"/>
    </location>
</feature>
<feature type="region of interest" description="Disordered" evidence="1">
    <location>
        <begin position="203"/>
        <end position="225"/>
    </location>
</feature>
<feature type="compositionally biased region" description="Acidic residues" evidence="1">
    <location>
        <begin position="448"/>
        <end position="458"/>
    </location>
</feature>
<dbReference type="Proteomes" id="UP000245768">
    <property type="component" value="Unassembled WGS sequence"/>
</dbReference>
<dbReference type="EMBL" id="KZ819639">
    <property type="protein sequence ID" value="PWN87923.1"/>
    <property type="molecule type" value="Genomic_DNA"/>
</dbReference>
<evidence type="ECO:0000256" key="1">
    <source>
        <dbReference type="SAM" id="MobiDB-lite"/>
    </source>
</evidence>
<feature type="region of interest" description="Disordered" evidence="1">
    <location>
        <begin position="114"/>
        <end position="133"/>
    </location>
</feature>
<evidence type="ECO:0000313" key="2">
    <source>
        <dbReference type="EMBL" id="PWN87923.1"/>
    </source>
</evidence>
<sequence>MATVDARVPRQFPTAPSGSSGSNGRATPTIAERADALAVYEDAVQEPALECGNLASLYYNAQDLGSRRPEARVLREDFCSSAIVAQTWVGLDEGHQRAQGVDVDLRALEVARRRATRPGRENGQAPRVILLQSGQYGEGHEARIVEAEVQHEAELKREGKKQEEEQGQEQEQEEERQQKESKTTWSVGATTDRFERRFQARLRRQQEQTAKEKARESLTNAEEDDLSATPALTLMHADVLSLPLPLPPHVTPVAAPDIVYAGNYALSYFHTRPLLIAYLAQVARTLRRGTGCLIVDPFAGPTSWSSSAAEQAALWSAFSAEPGFLRGPGDPPVPVSDDAALQFWSAPPSQAEGGAADWRRWPRGNLVKVRQGALFGGYDYYREDSPLDHASNRFRMSLSFRFRGDGSWLRDYFSYDFRAWSIMEIKEAMHEVGLRHVEVHAIERADESADDDHDDDTDAVPRSPTDDDDDDDDGIEGDFALLGRTERSEAGKKSFRHLKPDDSEKLFATRSFGTYIVARAPE</sequence>
<feature type="region of interest" description="Disordered" evidence="1">
    <location>
        <begin position="1"/>
        <end position="29"/>
    </location>
</feature>
<dbReference type="OrthoDB" id="3342809at2759"/>
<feature type="compositionally biased region" description="Basic and acidic residues" evidence="1">
    <location>
        <begin position="153"/>
        <end position="164"/>
    </location>
</feature>
<name>A0A316YIK9_9BASI</name>
<feature type="compositionally biased region" description="Polar residues" evidence="1">
    <location>
        <begin position="14"/>
        <end position="26"/>
    </location>
</feature>
<gene>
    <name evidence="2" type="ORF">FA10DRAFT_303998</name>
</gene>
<feature type="compositionally biased region" description="Basic and acidic residues" evidence="1">
    <location>
        <begin position="484"/>
        <end position="495"/>
    </location>
</feature>
<evidence type="ECO:0008006" key="4">
    <source>
        <dbReference type="Google" id="ProtNLM"/>
    </source>
</evidence>
<dbReference type="AlphaFoldDB" id="A0A316YIK9"/>
<dbReference type="InterPro" id="IPR029063">
    <property type="entry name" value="SAM-dependent_MTases_sf"/>
</dbReference>
<evidence type="ECO:0000313" key="3">
    <source>
        <dbReference type="Proteomes" id="UP000245768"/>
    </source>
</evidence>
<dbReference type="PANTHER" id="PTHR37211:SF1">
    <property type="entry name" value="EXPRESSED PROTEIN"/>
    <property type="match status" value="1"/>
</dbReference>
<feature type="region of interest" description="Disordered" evidence="1">
    <location>
        <begin position="153"/>
        <end position="190"/>
    </location>
</feature>
<keyword evidence="3" id="KW-1185">Reference proteome</keyword>
<dbReference type="InParanoid" id="A0A316YIK9"/>
<feature type="region of interest" description="Disordered" evidence="1">
    <location>
        <begin position="446"/>
        <end position="495"/>
    </location>
</feature>
<feature type="compositionally biased region" description="Acidic residues" evidence="1">
    <location>
        <begin position="165"/>
        <end position="174"/>
    </location>
</feature>
<organism evidence="2 3">
    <name type="scientific">Acaromyces ingoldii</name>
    <dbReference type="NCBI Taxonomy" id="215250"/>
    <lineage>
        <taxon>Eukaryota</taxon>
        <taxon>Fungi</taxon>
        <taxon>Dikarya</taxon>
        <taxon>Basidiomycota</taxon>
        <taxon>Ustilaginomycotina</taxon>
        <taxon>Exobasidiomycetes</taxon>
        <taxon>Exobasidiales</taxon>
        <taxon>Cryptobasidiaceae</taxon>
        <taxon>Acaromyces</taxon>
    </lineage>
</organism>
<protein>
    <recommendedName>
        <fullName evidence="4">S-adenosyl-L-methionine-dependent methyltransferase</fullName>
    </recommendedName>
</protein>
<proteinExistence type="predicted"/>
<accession>A0A316YIK9</accession>
<dbReference type="GeneID" id="37047219"/>
<reference evidence="2 3" key="1">
    <citation type="journal article" date="2018" name="Mol. Biol. Evol.">
        <title>Broad Genomic Sampling Reveals a Smut Pathogenic Ancestry of the Fungal Clade Ustilaginomycotina.</title>
        <authorList>
            <person name="Kijpornyongpan T."/>
            <person name="Mondo S.J."/>
            <person name="Barry K."/>
            <person name="Sandor L."/>
            <person name="Lee J."/>
            <person name="Lipzen A."/>
            <person name="Pangilinan J."/>
            <person name="LaButti K."/>
            <person name="Hainaut M."/>
            <person name="Henrissat B."/>
            <person name="Grigoriev I.V."/>
            <person name="Spatafora J.W."/>
            <person name="Aime M.C."/>
        </authorList>
    </citation>
    <scope>NUCLEOTIDE SEQUENCE [LARGE SCALE GENOMIC DNA]</scope>
    <source>
        <strain evidence="2 3">MCA 4198</strain>
    </source>
</reference>